<dbReference type="EMBL" id="BDJL01000030">
    <property type="protein sequence ID" value="GAV25036.1"/>
    <property type="molecule type" value="Genomic_DNA"/>
</dbReference>
<dbReference type="GO" id="GO:0043023">
    <property type="term" value="F:ribosomal large subunit binding"/>
    <property type="evidence" value="ECO:0007669"/>
    <property type="project" value="TreeGrafter"/>
</dbReference>
<evidence type="ECO:0000313" key="3">
    <source>
        <dbReference type="EMBL" id="GAV25036.1"/>
    </source>
</evidence>
<dbReference type="Pfam" id="PF05670">
    <property type="entry name" value="NFACT-R_1"/>
    <property type="match status" value="1"/>
</dbReference>
<dbReference type="InterPro" id="IPR008532">
    <property type="entry name" value="NFACT_RNA-bd"/>
</dbReference>
<dbReference type="Proteomes" id="UP000187338">
    <property type="component" value="Unassembled WGS sequence"/>
</dbReference>
<keyword evidence="4" id="KW-1185">Reference proteome</keyword>
<dbReference type="GO" id="GO:0072344">
    <property type="term" value="P:rescue of stalled ribosome"/>
    <property type="evidence" value="ECO:0007669"/>
    <property type="project" value="TreeGrafter"/>
</dbReference>
<feature type="coiled-coil region" evidence="1">
    <location>
        <begin position="299"/>
        <end position="326"/>
    </location>
</feature>
<protein>
    <recommendedName>
        <fullName evidence="2">NFACT RNA-binding domain-containing protein</fullName>
    </recommendedName>
</protein>
<feature type="domain" description="NFACT RNA-binding" evidence="2">
    <location>
        <begin position="448"/>
        <end position="538"/>
    </location>
</feature>
<dbReference type="RefSeq" id="WP_075865205.1">
    <property type="nucleotide sequence ID" value="NZ_BDJL01000030.1"/>
</dbReference>
<dbReference type="PANTHER" id="PTHR15239:SF6">
    <property type="entry name" value="RIBOSOME QUALITY CONTROL COMPLEX SUBUNIT NEMF"/>
    <property type="match status" value="1"/>
</dbReference>
<sequence length="583" mass="66901">MNYLLVKAVTEELTQKIIGHRVDRILPTDNLSILINFFHPKDKEKFLYLSADNNLAAIFLTNSFSFSSKFTTPFLSSCQNFLLGKRLSNISLESWERNVCLEFFDPKTNDKVYLFVEIMGKHSNILLVNQDFIIIDGIKRYGENQSRYREVLPGKPYIPPPQPDTLLIHQLSLEKFKTLFLQNPNLTLGEIFKKNIVGLGSLLLNEILYLINLNINTLGRELSTKQIEDLYFTLVSLTKKELKPVLYYKEGTPYYPAPFEFASLENLEKKPGTANEVCEEYYLYFRELREIESLKNSLSAKVSKKIKNLQERINELNAKLKEYRKAEQFKNFGDLLLTYKQQVVKGSSKVKLTNWDGQEVEILLDPGKSPVENAEMYYKKYHKAKNGLISAQNQLNLAQEELNYYKTIQFQIDDAQNLEVLEDIKQELGLDENVKVKKTKNNKLDILTFTTSTGLKVYVGKSNRQNDYLTFKIAKENDIWLHAKNIPGAHVILKTAGEPDHQSLLEAAIIAATFSRARYGKKIPVDYTLRKHVQKPAGAKPGFVTYRQEKTIYVDPDLSLLHLRLPGLTTGIPSAQRGQFSGE</sequence>
<evidence type="ECO:0000259" key="2">
    <source>
        <dbReference type="Pfam" id="PF05670"/>
    </source>
</evidence>
<evidence type="ECO:0000256" key="1">
    <source>
        <dbReference type="SAM" id="Coils"/>
    </source>
</evidence>
<organism evidence="3 4">
    <name type="scientific">Carboxydothermus islandicus</name>
    <dbReference type="NCBI Taxonomy" id="661089"/>
    <lineage>
        <taxon>Bacteria</taxon>
        <taxon>Bacillati</taxon>
        <taxon>Bacillota</taxon>
        <taxon>Clostridia</taxon>
        <taxon>Thermoanaerobacterales</taxon>
        <taxon>Thermoanaerobacteraceae</taxon>
        <taxon>Carboxydothermus</taxon>
    </lineage>
</organism>
<dbReference type="InterPro" id="IPR010979">
    <property type="entry name" value="Ribosomal_uS13-like_H2TH"/>
</dbReference>
<dbReference type="PANTHER" id="PTHR15239">
    <property type="entry name" value="NUCLEAR EXPORT MEDIATOR FACTOR NEMF"/>
    <property type="match status" value="1"/>
</dbReference>
<dbReference type="Pfam" id="PF05833">
    <property type="entry name" value="NFACT_N"/>
    <property type="match status" value="1"/>
</dbReference>
<dbReference type="SUPFAM" id="SSF46946">
    <property type="entry name" value="S13-like H2TH domain"/>
    <property type="match status" value="1"/>
</dbReference>
<dbReference type="GO" id="GO:0000049">
    <property type="term" value="F:tRNA binding"/>
    <property type="evidence" value="ECO:0007669"/>
    <property type="project" value="TreeGrafter"/>
</dbReference>
<dbReference type="STRING" id="661089.ciss_09690"/>
<comment type="caution">
    <text evidence="3">The sequence shown here is derived from an EMBL/GenBank/DDBJ whole genome shotgun (WGS) entry which is preliminary data.</text>
</comment>
<dbReference type="GO" id="GO:1990112">
    <property type="term" value="C:RQC complex"/>
    <property type="evidence" value="ECO:0007669"/>
    <property type="project" value="TreeGrafter"/>
</dbReference>
<keyword evidence="1" id="KW-0175">Coiled coil</keyword>
<proteinExistence type="predicted"/>
<accession>A0A1L8D1G7</accession>
<dbReference type="Gene3D" id="2.30.310.10">
    <property type="entry name" value="ibrinogen binding protein from staphylococcus aureus domain"/>
    <property type="match status" value="1"/>
</dbReference>
<dbReference type="OrthoDB" id="9766163at2"/>
<gene>
    <name evidence="3" type="ORF">ciss_09690</name>
</gene>
<evidence type="ECO:0000313" key="4">
    <source>
        <dbReference type="Proteomes" id="UP000187338"/>
    </source>
</evidence>
<reference evidence="4" key="1">
    <citation type="submission" date="2016-12" db="EMBL/GenBank/DDBJ databases">
        <title>Draft Genome Sequences od Carboxydothermus pertinax and islandicus, Hydrogenogenic Carboxydotrophic Bacteria.</title>
        <authorList>
            <person name="Fukuyama Y."/>
            <person name="Ohmae K."/>
            <person name="Yoneda Y."/>
            <person name="Yoshida T."/>
            <person name="Sako Y."/>
        </authorList>
    </citation>
    <scope>NUCLEOTIDE SEQUENCE [LARGE SCALE GENOMIC DNA]</scope>
    <source>
        <strain evidence="4">SET</strain>
    </source>
</reference>
<dbReference type="InterPro" id="IPR051608">
    <property type="entry name" value="RQC_Subunit_NEMF"/>
</dbReference>
<dbReference type="AlphaFoldDB" id="A0A1L8D1G7"/>
<name>A0A1L8D1G7_9THEO</name>